<keyword evidence="2" id="KW-1185">Reference proteome</keyword>
<organism evidence="1 2">
    <name type="scientific">Sphingomonas oligophenolica</name>
    <dbReference type="NCBI Taxonomy" id="301154"/>
    <lineage>
        <taxon>Bacteria</taxon>
        <taxon>Pseudomonadati</taxon>
        <taxon>Pseudomonadota</taxon>
        <taxon>Alphaproteobacteria</taxon>
        <taxon>Sphingomonadales</taxon>
        <taxon>Sphingomonadaceae</taxon>
        <taxon>Sphingomonas</taxon>
    </lineage>
</organism>
<accession>A0ABU9Y4I0</accession>
<comment type="caution">
    <text evidence="1">The sequence shown here is derived from an EMBL/GenBank/DDBJ whole genome shotgun (WGS) entry which is preliminary data.</text>
</comment>
<evidence type="ECO:0000313" key="2">
    <source>
        <dbReference type="Proteomes" id="UP001419910"/>
    </source>
</evidence>
<dbReference type="RefSeq" id="WP_343890037.1">
    <property type="nucleotide sequence ID" value="NZ_BAAAEH010000028.1"/>
</dbReference>
<sequence>MELLLFLSALLSALTGAISGVRAPEMQVHQACGSVTATQTVAVAQAASIRPVRSWLALAGGWQSPASHLFSAVTTGPALFAVIPRYLDKPRE</sequence>
<dbReference type="EMBL" id="JBDIME010000011">
    <property type="protein sequence ID" value="MEN2790714.1"/>
    <property type="molecule type" value="Genomic_DNA"/>
</dbReference>
<gene>
    <name evidence="1" type="ORF">ABC974_13825</name>
</gene>
<protein>
    <submittedName>
        <fullName evidence="1">Uncharacterized protein</fullName>
    </submittedName>
</protein>
<evidence type="ECO:0000313" key="1">
    <source>
        <dbReference type="EMBL" id="MEN2790714.1"/>
    </source>
</evidence>
<dbReference type="Proteomes" id="UP001419910">
    <property type="component" value="Unassembled WGS sequence"/>
</dbReference>
<reference evidence="1 2" key="1">
    <citation type="submission" date="2024-05" db="EMBL/GenBank/DDBJ databases">
        <authorList>
            <person name="Liu Q."/>
            <person name="Xin Y.-H."/>
        </authorList>
    </citation>
    <scope>NUCLEOTIDE SEQUENCE [LARGE SCALE GENOMIC DNA]</scope>
    <source>
        <strain evidence="1 2">CGMCC 1.10181</strain>
    </source>
</reference>
<name>A0ABU9Y4I0_9SPHN</name>
<proteinExistence type="predicted"/>